<dbReference type="PROSITE" id="PS00217">
    <property type="entry name" value="SUGAR_TRANSPORT_2"/>
    <property type="match status" value="1"/>
</dbReference>
<organism evidence="11 12">
    <name type="scientific">Sporothrix stenoceras</name>
    <dbReference type="NCBI Taxonomy" id="5173"/>
    <lineage>
        <taxon>Eukaryota</taxon>
        <taxon>Fungi</taxon>
        <taxon>Dikarya</taxon>
        <taxon>Ascomycota</taxon>
        <taxon>Pezizomycotina</taxon>
        <taxon>Sordariomycetes</taxon>
        <taxon>Sordariomycetidae</taxon>
        <taxon>Ophiostomatales</taxon>
        <taxon>Ophiostomataceae</taxon>
        <taxon>Sporothrix</taxon>
    </lineage>
</organism>
<evidence type="ECO:0000256" key="4">
    <source>
        <dbReference type="ARBA" id="ARBA00022692"/>
    </source>
</evidence>
<keyword evidence="4 9" id="KW-0812">Transmembrane</keyword>
<dbReference type="InterPro" id="IPR005829">
    <property type="entry name" value="Sugar_transporter_CS"/>
</dbReference>
<feature type="transmembrane region" description="Helical" evidence="9">
    <location>
        <begin position="6"/>
        <end position="31"/>
    </location>
</feature>
<feature type="transmembrane region" description="Helical" evidence="9">
    <location>
        <begin position="151"/>
        <end position="171"/>
    </location>
</feature>
<evidence type="ECO:0000259" key="10">
    <source>
        <dbReference type="PROSITE" id="PS50850"/>
    </source>
</evidence>
<feature type="transmembrane region" description="Helical" evidence="9">
    <location>
        <begin position="343"/>
        <end position="362"/>
    </location>
</feature>
<comment type="similarity">
    <text evidence="2 7">Belongs to the major facilitator superfamily. Sugar transporter (TC 2.A.1.1) family.</text>
</comment>
<feature type="transmembrane region" description="Helical" evidence="9">
    <location>
        <begin position="316"/>
        <end position="336"/>
    </location>
</feature>
<evidence type="ECO:0000313" key="11">
    <source>
        <dbReference type="EMBL" id="KAL1900589.1"/>
    </source>
</evidence>
<keyword evidence="11" id="KW-0762">Sugar transport</keyword>
<dbReference type="InterPro" id="IPR003663">
    <property type="entry name" value="Sugar/inositol_transpt"/>
</dbReference>
<dbReference type="PROSITE" id="PS50850">
    <property type="entry name" value="MFS"/>
    <property type="match status" value="1"/>
</dbReference>
<reference evidence="11 12" key="1">
    <citation type="journal article" date="2024" name="IMA Fungus">
        <title>IMA Genome - F19 : A genome assembly and annotation guide to empower mycologists, including annotated draft genome sequences of Ceratocystis pirilliformis, Diaporthe australafricana, Fusarium ophioides, Paecilomyces lecythidis, and Sporothrix stenoceras.</title>
        <authorList>
            <person name="Aylward J."/>
            <person name="Wilson A.M."/>
            <person name="Visagie C.M."/>
            <person name="Spraker J."/>
            <person name="Barnes I."/>
            <person name="Buitendag C."/>
            <person name="Ceriani C."/>
            <person name="Del Mar Angel L."/>
            <person name="du Plessis D."/>
            <person name="Fuchs T."/>
            <person name="Gasser K."/>
            <person name="Kramer D."/>
            <person name="Li W."/>
            <person name="Munsamy K."/>
            <person name="Piso A."/>
            <person name="Price J.L."/>
            <person name="Sonnekus B."/>
            <person name="Thomas C."/>
            <person name="van der Nest A."/>
            <person name="van Dijk A."/>
            <person name="van Heerden A."/>
            <person name="van Vuuren N."/>
            <person name="Yilmaz N."/>
            <person name="Duong T.A."/>
            <person name="van der Merwe N.A."/>
            <person name="Wingfield M.J."/>
            <person name="Wingfield B.D."/>
        </authorList>
    </citation>
    <scope>NUCLEOTIDE SEQUENCE [LARGE SCALE GENOMIC DNA]</scope>
    <source>
        <strain evidence="11 12">CMW 5346</strain>
    </source>
</reference>
<evidence type="ECO:0000256" key="7">
    <source>
        <dbReference type="RuleBase" id="RU003346"/>
    </source>
</evidence>
<feature type="region of interest" description="Disordered" evidence="8">
    <location>
        <begin position="540"/>
        <end position="573"/>
    </location>
</feature>
<evidence type="ECO:0000256" key="2">
    <source>
        <dbReference type="ARBA" id="ARBA00010992"/>
    </source>
</evidence>
<dbReference type="InterPro" id="IPR050360">
    <property type="entry name" value="MFS_Sugar_Transporters"/>
</dbReference>
<comment type="caution">
    <text evidence="11">The sequence shown here is derived from an EMBL/GenBank/DDBJ whole genome shotgun (WGS) entry which is preliminary data.</text>
</comment>
<dbReference type="Proteomes" id="UP001583186">
    <property type="component" value="Unassembled WGS sequence"/>
</dbReference>
<keyword evidence="5 9" id="KW-1133">Transmembrane helix</keyword>
<protein>
    <submittedName>
        <fullName evidence="11">High affinity glucose transporter</fullName>
    </submittedName>
</protein>
<dbReference type="InterPro" id="IPR005828">
    <property type="entry name" value="MFS_sugar_transport-like"/>
</dbReference>
<feature type="transmembrane region" description="Helical" evidence="9">
    <location>
        <begin position="426"/>
        <end position="445"/>
    </location>
</feature>
<evidence type="ECO:0000256" key="1">
    <source>
        <dbReference type="ARBA" id="ARBA00004141"/>
    </source>
</evidence>
<evidence type="ECO:0000313" key="12">
    <source>
        <dbReference type="Proteomes" id="UP001583186"/>
    </source>
</evidence>
<keyword evidence="6 9" id="KW-0472">Membrane</keyword>
<dbReference type="Gene3D" id="1.20.1250.20">
    <property type="entry name" value="MFS general substrate transporter like domains"/>
    <property type="match status" value="1"/>
</dbReference>
<gene>
    <name evidence="11" type="primary">HGT1_1</name>
    <name evidence="11" type="ORF">Sste5346_002312</name>
</gene>
<dbReference type="NCBIfam" id="TIGR00879">
    <property type="entry name" value="SP"/>
    <property type="match status" value="1"/>
</dbReference>
<feature type="transmembrane region" description="Helical" evidence="9">
    <location>
        <begin position="457"/>
        <end position="476"/>
    </location>
</feature>
<accession>A0ABR3ZM65</accession>
<name>A0ABR3ZM65_9PEZI</name>
<evidence type="ECO:0000256" key="9">
    <source>
        <dbReference type="SAM" id="Phobius"/>
    </source>
</evidence>
<dbReference type="PANTHER" id="PTHR48022:SF7">
    <property type="entry name" value="MAJOR FACILITATOR SUPERFAMILY (MFS) PROFILE DOMAIN-CONTAINING PROTEIN-RELATED"/>
    <property type="match status" value="1"/>
</dbReference>
<dbReference type="PRINTS" id="PR00171">
    <property type="entry name" value="SUGRTRNSPORT"/>
</dbReference>
<dbReference type="SUPFAM" id="SSF103473">
    <property type="entry name" value="MFS general substrate transporter"/>
    <property type="match status" value="1"/>
</dbReference>
<proteinExistence type="inferred from homology"/>
<feature type="transmembrane region" description="Helical" evidence="9">
    <location>
        <begin position="391"/>
        <end position="414"/>
    </location>
</feature>
<dbReference type="CDD" id="cd17356">
    <property type="entry name" value="MFS_HXT"/>
    <property type="match status" value="1"/>
</dbReference>
<evidence type="ECO:0000256" key="5">
    <source>
        <dbReference type="ARBA" id="ARBA00022989"/>
    </source>
</evidence>
<evidence type="ECO:0000256" key="6">
    <source>
        <dbReference type="ARBA" id="ARBA00023136"/>
    </source>
</evidence>
<feature type="transmembrane region" description="Helical" evidence="9">
    <location>
        <begin position="94"/>
        <end position="112"/>
    </location>
</feature>
<evidence type="ECO:0000256" key="8">
    <source>
        <dbReference type="SAM" id="MobiDB-lite"/>
    </source>
</evidence>
<feature type="domain" description="Major facilitator superfamily (MFS) profile" evidence="10">
    <location>
        <begin position="9"/>
        <end position="480"/>
    </location>
</feature>
<comment type="subcellular location">
    <subcellularLocation>
        <location evidence="1">Membrane</location>
        <topology evidence="1">Multi-pass membrane protein</topology>
    </subcellularLocation>
</comment>
<dbReference type="EMBL" id="JAWCUI010000009">
    <property type="protein sequence ID" value="KAL1900589.1"/>
    <property type="molecule type" value="Genomic_DNA"/>
</dbReference>
<dbReference type="Pfam" id="PF00083">
    <property type="entry name" value="Sugar_tr"/>
    <property type="match status" value="1"/>
</dbReference>
<dbReference type="InterPro" id="IPR036259">
    <property type="entry name" value="MFS_trans_sf"/>
</dbReference>
<feature type="transmembrane region" description="Helical" evidence="9">
    <location>
        <begin position="280"/>
        <end position="304"/>
    </location>
</feature>
<dbReference type="InterPro" id="IPR020846">
    <property type="entry name" value="MFS_dom"/>
</dbReference>
<evidence type="ECO:0000256" key="3">
    <source>
        <dbReference type="ARBA" id="ARBA00022448"/>
    </source>
</evidence>
<keyword evidence="12" id="KW-1185">Reference proteome</keyword>
<dbReference type="PROSITE" id="PS00216">
    <property type="entry name" value="SUGAR_TRANSPORT_1"/>
    <property type="match status" value="1"/>
</dbReference>
<dbReference type="PANTHER" id="PTHR48022">
    <property type="entry name" value="PLASTIDIC GLUCOSE TRANSPORTER 4"/>
    <property type="match status" value="1"/>
</dbReference>
<keyword evidence="3 7" id="KW-0813">Transport</keyword>
<feature type="transmembrane region" description="Helical" evidence="9">
    <location>
        <begin position="191"/>
        <end position="210"/>
    </location>
</feature>
<sequence>MTIGNIYIITAIAVTGGALFGFDIASLSAVLSTNQYKCYFNDGPDGPDLNGSKTCTGLTSLRQGGVTASMSAGSWLGSLISGILTDKLGRKTSIMIGCVIWVIGCILTSASQNVAMLIVGRIINGLAVGIESSQVPVYVSELSQPSLRGRVVAAQQWAITWGILIMFYISYGCSFIGGSPETATNPAAFRVPWALQMIPAICLFFGMMFLPESPRWLAKHDRWEECKEVLTLVHGKGDPNSVFARAELADIREVVEFEAANADATYWELFKPNMIHRTMVGLFTQIWSQLTGMNCMMYYIGYIFAMTGYSGNANLLASSIQYIINVLMTIPALLWIDRYGRRNAMLVGAFFMMIWMYANGAIMKSYGVVVPGGIQGVRAESMLVTGPAGKALIASTYLFVASYAPTWGPASWIYPPELFPLRLRGLGVSLATSGNWAFNTALGLFTPIAFQNIMWKTYILFGVFCTSMFLHVFFLFPETAGKSLEETTYMFEDPNGFKYLGTPAWKTRVQYSKAAEAERGNLDPEKLAALNMEDKARAAGIDGPITGTATHHSGEEVAPATAAPVLSSPVQEA</sequence>